<evidence type="ECO:0000256" key="2">
    <source>
        <dbReference type="SAM" id="Phobius"/>
    </source>
</evidence>
<organism evidence="3 4">
    <name type="scientific">Haloactinopolyspora alba</name>
    <dbReference type="NCBI Taxonomy" id="648780"/>
    <lineage>
        <taxon>Bacteria</taxon>
        <taxon>Bacillati</taxon>
        <taxon>Actinomycetota</taxon>
        <taxon>Actinomycetes</taxon>
        <taxon>Jiangellales</taxon>
        <taxon>Jiangellaceae</taxon>
        <taxon>Haloactinopolyspora</taxon>
    </lineage>
</organism>
<dbReference type="EMBL" id="PYGE01000005">
    <property type="protein sequence ID" value="PSL04609.1"/>
    <property type="molecule type" value="Genomic_DNA"/>
</dbReference>
<feature type="region of interest" description="Disordered" evidence="1">
    <location>
        <begin position="50"/>
        <end position="88"/>
    </location>
</feature>
<proteinExistence type="predicted"/>
<feature type="compositionally biased region" description="Basic and acidic residues" evidence="1">
    <location>
        <begin position="57"/>
        <end position="66"/>
    </location>
</feature>
<feature type="compositionally biased region" description="Basic and acidic residues" evidence="1">
    <location>
        <begin position="293"/>
        <end position="302"/>
    </location>
</feature>
<feature type="transmembrane region" description="Helical" evidence="2">
    <location>
        <begin position="6"/>
        <end position="24"/>
    </location>
</feature>
<keyword evidence="2" id="KW-0812">Transmembrane</keyword>
<keyword evidence="2" id="KW-0472">Membrane</keyword>
<dbReference type="OrthoDB" id="3218604at2"/>
<reference evidence="3 4" key="1">
    <citation type="submission" date="2018-03" db="EMBL/GenBank/DDBJ databases">
        <title>Genomic Encyclopedia of Archaeal and Bacterial Type Strains, Phase II (KMG-II): from individual species to whole genera.</title>
        <authorList>
            <person name="Goeker M."/>
        </authorList>
    </citation>
    <scope>NUCLEOTIDE SEQUENCE [LARGE SCALE GENOMIC DNA]</scope>
    <source>
        <strain evidence="3 4">DSM 45211</strain>
    </source>
</reference>
<protein>
    <submittedName>
        <fullName evidence="3">Uncharacterized protein</fullName>
    </submittedName>
</protein>
<feature type="compositionally biased region" description="Basic and acidic residues" evidence="1">
    <location>
        <begin position="181"/>
        <end position="191"/>
    </location>
</feature>
<dbReference type="Proteomes" id="UP000243528">
    <property type="component" value="Unassembled WGS sequence"/>
</dbReference>
<evidence type="ECO:0000313" key="4">
    <source>
        <dbReference type="Proteomes" id="UP000243528"/>
    </source>
</evidence>
<sequence length="302" mass="32055">MGYSGLIYAAIVAAWAAFLVPRWVRRNEEVERAREADTARGVRVLRRRSGSIHAPHRAAEGQREAPDDQTPAADTDRPARTQEPAELTPDQLDALFGAAALRRRRILAVLVVATAVAAVTALAGISPAWTPAMTVGLTGVFLVLARRAAVLQAQRRREAARRVPAESGGAAHAVDDDSADEGEHAVDDGISGRRLVLPDPVESADDADGWQPVPVPLPTYLTKAKAPRQSRRIDLGQEGSWTSGRLDPVGSVELPRRAPDERAPEAPDTAVPGTATADTSDAAAESDAAVSDLPEHRRAVGD</sequence>
<feature type="transmembrane region" description="Helical" evidence="2">
    <location>
        <begin position="131"/>
        <end position="149"/>
    </location>
</feature>
<feature type="transmembrane region" description="Helical" evidence="2">
    <location>
        <begin position="106"/>
        <end position="125"/>
    </location>
</feature>
<gene>
    <name evidence="3" type="ORF">CLV30_10573</name>
</gene>
<feature type="region of interest" description="Disordered" evidence="1">
    <location>
        <begin position="157"/>
        <end position="302"/>
    </location>
</feature>
<evidence type="ECO:0000256" key="1">
    <source>
        <dbReference type="SAM" id="MobiDB-lite"/>
    </source>
</evidence>
<evidence type="ECO:0000313" key="3">
    <source>
        <dbReference type="EMBL" id="PSL04609.1"/>
    </source>
</evidence>
<keyword evidence="4" id="KW-1185">Reference proteome</keyword>
<dbReference type="AlphaFoldDB" id="A0A2P8E567"/>
<dbReference type="RefSeq" id="WP_106536817.1">
    <property type="nucleotide sequence ID" value="NZ_PYGE01000005.1"/>
</dbReference>
<feature type="compositionally biased region" description="Low complexity" evidence="1">
    <location>
        <begin position="274"/>
        <end position="292"/>
    </location>
</feature>
<comment type="caution">
    <text evidence="3">The sequence shown here is derived from an EMBL/GenBank/DDBJ whole genome shotgun (WGS) entry which is preliminary data.</text>
</comment>
<name>A0A2P8E567_9ACTN</name>
<accession>A0A2P8E567</accession>
<keyword evidence="2" id="KW-1133">Transmembrane helix</keyword>
<feature type="compositionally biased region" description="Basic and acidic residues" evidence="1">
    <location>
        <begin position="254"/>
        <end position="265"/>
    </location>
</feature>